<dbReference type="InterPro" id="IPR036236">
    <property type="entry name" value="Znf_C2H2_sf"/>
</dbReference>
<dbReference type="SMART" id="SM00355">
    <property type="entry name" value="ZnF_C2H2"/>
    <property type="match status" value="2"/>
</dbReference>
<feature type="region of interest" description="Disordered" evidence="6">
    <location>
        <begin position="525"/>
        <end position="568"/>
    </location>
</feature>
<evidence type="ECO:0000256" key="6">
    <source>
        <dbReference type="SAM" id="MobiDB-lite"/>
    </source>
</evidence>
<evidence type="ECO:0000256" key="2">
    <source>
        <dbReference type="ARBA" id="ARBA00022737"/>
    </source>
</evidence>
<protein>
    <recommendedName>
        <fullName evidence="7">C2H2-type domain-containing protein</fullName>
    </recommendedName>
</protein>
<keyword evidence="3 5" id="KW-0863">Zinc-finger</keyword>
<feature type="compositionally biased region" description="Low complexity" evidence="6">
    <location>
        <begin position="151"/>
        <end position="172"/>
    </location>
</feature>
<dbReference type="InterPro" id="IPR013087">
    <property type="entry name" value="Znf_C2H2_type"/>
</dbReference>
<feature type="region of interest" description="Disordered" evidence="6">
    <location>
        <begin position="415"/>
        <end position="453"/>
    </location>
</feature>
<organism evidence="8 9">
    <name type="scientific">Nadsonia fulvescens var. elongata DSM 6958</name>
    <dbReference type="NCBI Taxonomy" id="857566"/>
    <lineage>
        <taxon>Eukaryota</taxon>
        <taxon>Fungi</taxon>
        <taxon>Dikarya</taxon>
        <taxon>Ascomycota</taxon>
        <taxon>Saccharomycotina</taxon>
        <taxon>Dipodascomycetes</taxon>
        <taxon>Dipodascales</taxon>
        <taxon>Dipodascales incertae sedis</taxon>
        <taxon>Nadsonia</taxon>
    </lineage>
</organism>
<dbReference type="GO" id="GO:0000981">
    <property type="term" value="F:DNA-binding transcription factor activity, RNA polymerase II-specific"/>
    <property type="evidence" value="ECO:0007669"/>
    <property type="project" value="TreeGrafter"/>
</dbReference>
<reference evidence="8 9" key="1">
    <citation type="journal article" date="2016" name="Proc. Natl. Acad. Sci. U.S.A.">
        <title>Comparative genomics of biotechnologically important yeasts.</title>
        <authorList>
            <person name="Riley R."/>
            <person name="Haridas S."/>
            <person name="Wolfe K.H."/>
            <person name="Lopes M.R."/>
            <person name="Hittinger C.T."/>
            <person name="Goeker M."/>
            <person name="Salamov A.A."/>
            <person name="Wisecaver J.H."/>
            <person name="Long T.M."/>
            <person name="Calvey C.H."/>
            <person name="Aerts A.L."/>
            <person name="Barry K.W."/>
            <person name="Choi C."/>
            <person name="Clum A."/>
            <person name="Coughlan A.Y."/>
            <person name="Deshpande S."/>
            <person name="Douglass A.P."/>
            <person name="Hanson S.J."/>
            <person name="Klenk H.-P."/>
            <person name="LaButti K.M."/>
            <person name="Lapidus A."/>
            <person name="Lindquist E.A."/>
            <person name="Lipzen A.M."/>
            <person name="Meier-Kolthoff J.P."/>
            <person name="Ohm R.A."/>
            <person name="Otillar R.P."/>
            <person name="Pangilinan J.L."/>
            <person name="Peng Y."/>
            <person name="Rokas A."/>
            <person name="Rosa C.A."/>
            <person name="Scheuner C."/>
            <person name="Sibirny A.A."/>
            <person name="Slot J.C."/>
            <person name="Stielow J.B."/>
            <person name="Sun H."/>
            <person name="Kurtzman C.P."/>
            <person name="Blackwell M."/>
            <person name="Grigoriev I.V."/>
            <person name="Jeffries T.W."/>
        </authorList>
    </citation>
    <scope>NUCLEOTIDE SEQUENCE [LARGE SCALE GENOMIC DNA]</scope>
    <source>
        <strain evidence="8 9">DSM 6958</strain>
    </source>
</reference>
<keyword evidence="2" id="KW-0677">Repeat</keyword>
<accession>A0A1E3PTL6</accession>
<dbReference type="GO" id="GO:0008270">
    <property type="term" value="F:zinc ion binding"/>
    <property type="evidence" value="ECO:0007669"/>
    <property type="project" value="UniProtKB-KW"/>
</dbReference>
<feature type="compositionally biased region" description="Low complexity" evidence="6">
    <location>
        <begin position="416"/>
        <end position="449"/>
    </location>
</feature>
<dbReference type="PROSITE" id="PS50157">
    <property type="entry name" value="ZINC_FINGER_C2H2_2"/>
    <property type="match status" value="2"/>
</dbReference>
<dbReference type="GO" id="GO:0043565">
    <property type="term" value="F:sequence-specific DNA binding"/>
    <property type="evidence" value="ECO:0007669"/>
    <property type="project" value="TreeGrafter"/>
</dbReference>
<dbReference type="PANTHER" id="PTHR24408:SF58">
    <property type="entry name" value="TRANSCRIPTION FACTOR (TFIIIA), PUTATIVE (AFU_ORTHOLOGUE AFUA_1G05150)-RELATED"/>
    <property type="match status" value="1"/>
</dbReference>
<feature type="domain" description="C2H2-type" evidence="7">
    <location>
        <begin position="598"/>
        <end position="622"/>
    </location>
</feature>
<evidence type="ECO:0000313" key="9">
    <source>
        <dbReference type="Proteomes" id="UP000095009"/>
    </source>
</evidence>
<evidence type="ECO:0000256" key="3">
    <source>
        <dbReference type="ARBA" id="ARBA00022771"/>
    </source>
</evidence>
<sequence length="655" mass="70589">MLAYFPQRPHSPQTVSSSMTTSTASTATTGSQPLPVLDIANNSNYPPGALNASVSATNLNTMLYHLPSTHESKANDHDKRYTYTQQPLSTTPNVTLPHIGNHSSIFPIPSQSWNSQASNGQVNYTTNHSYSSTSSLPISARSSIQGSGSISVPGSTPFSSISSSSSVGSLDSFSHRIPGKSSLIEVKHREERGNSENNLPVNHFNTSILETPHSSSIIAPSHIQSVDPHSNIIQQPYTATPNTTPFFFAQPQPRNLVPEYSNVELNPTYALQHQQQYQLLRRRSISMGHNEPTPVNSPISDSNMTRDATTTATVSNPANIPTTASVLASGTSATPMSTSSTATNNGLEGIYQPSAQQQQPVLVPNYYDYVPLNVNGGNLAPTNYTLVPNQTINGNKNNTNINMATMIPFSMASNMTATTSPNSTPSTTTPSILTSTPQPTAPVPSSTTTSHHHTGLLPLNLTPTANEHDSNGLIDEEGRSLNANLHNHFQQGQHYQQQKQQQLQQIPMSMSTNLGITGSVYTPRSASLTPLKDPNTHKALQPALHSSNSGLPLPTSTANHAGGASSSRKHACNICGKRFSRPSSLQTHMYSHTGEKPFVCDHPDCGRRFSVTSNLRRHKKIHRVSANTNSSSGGHTSGMMTLGMHDYNRELDHEE</sequence>
<dbReference type="FunFam" id="3.30.160.60:FF:001397">
    <property type="entry name" value="Datilografo, isoform A"/>
    <property type="match status" value="1"/>
</dbReference>
<dbReference type="Gene3D" id="3.30.160.60">
    <property type="entry name" value="Classic Zinc Finger"/>
    <property type="match status" value="2"/>
</dbReference>
<evidence type="ECO:0000259" key="7">
    <source>
        <dbReference type="PROSITE" id="PS50157"/>
    </source>
</evidence>
<dbReference type="PANTHER" id="PTHR24408">
    <property type="entry name" value="ZINC FINGER PROTEIN"/>
    <property type="match status" value="1"/>
</dbReference>
<dbReference type="PROSITE" id="PS00028">
    <property type="entry name" value="ZINC_FINGER_C2H2_1"/>
    <property type="match status" value="2"/>
</dbReference>
<gene>
    <name evidence="8" type="ORF">NADFUDRAFT_81206</name>
</gene>
<feature type="region of interest" description="Disordered" evidence="6">
    <location>
        <begin position="110"/>
        <end position="172"/>
    </location>
</feature>
<feature type="region of interest" description="Disordered" evidence="6">
    <location>
        <begin position="1"/>
        <end position="35"/>
    </location>
</feature>
<dbReference type="FunFam" id="3.30.160.60:FF:000358">
    <property type="entry name" value="zinc finger protein 24"/>
    <property type="match status" value="1"/>
</dbReference>
<dbReference type="STRING" id="857566.A0A1E3PTL6"/>
<name>A0A1E3PTL6_9ASCO</name>
<feature type="domain" description="C2H2-type" evidence="7">
    <location>
        <begin position="570"/>
        <end position="597"/>
    </location>
</feature>
<feature type="compositionally biased region" description="Low complexity" evidence="6">
    <location>
        <begin position="11"/>
        <end position="31"/>
    </location>
</feature>
<proteinExistence type="predicted"/>
<keyword evidence="4" id="KW-0862">Zinc</keyword>
<evidence type="ECO:0000256" key="5">
    <source>
        <dbReference type="PROSITE-ProRule" id="PRU00042"/>
    </source>
</evidence>
<keyword evidence="1" id="KW-0479">Metal-binding</keyword>
<keyword evidence="9" id="KW-1185">Reference proteome</keyword>
<evidence type="ECO:0000256" key="4">
    <source>
        <dbReference type="ARBA" id="ARBA00022833"/>
    </source>
</evidence>
<feature type="compositionally biased region" description="Low complexity" evidence="6">
    <location>
        <begin position="123"/>
        <end position="135"/>
    </location>
</feature>
<feature type="compositionally biased region" description="Polar residues" evidence="6">
    <location>
        <begin position="544"/>
        <end position="559"/>
    </location>
</feature>
<feature type="compositionally biased region" description="Polar residues" evidence="6">
    <location>
        <begin position="110"/>
        <end position="122"/>
    </location>
</feature>
<feature type="compositionally biased region" description="Polar residues" evidence="6">
    <location>
        <begin position="136"/>
        <end position="150"/>
    </location>
</feature>
<dbReference type="GO" id="GO:0005634">
    <property type="term" value="C:nucleus"/>
    <property type="evidence" value="ECO:0007669"/>
    <property type="project" value="TreeGrafter"/>
</dbReference>
<dbReference type="Proteomes" id="UP000095009">
    <property type="component" value="Unassembled WGS sequence"/>
</dbReference>
<dbReference type="EMBL" id="KV454406">
    <property type="protein sequence ID" value="ODQ68167.1"/>
    <property type="molecule type" value="Genomic_DNA"/>
</dbReference>
<dbReference type="OrthoDB" id="6077919at2759"/>
<dbReference type="AlphaFoldDB" id="A0A1E3PTL6"/>
<dbReference type="SUPFAM" id="SSF57667">
    <property type="entry name" value="beta-beta-alpha zinc fingers"/>
    <property type="match status" value="1"/>
</dbReference>
<evidence type="ECO:0000313" key="8">
    <source>
        <dbReference type="EMBL" id="ODQ68167.1"/>
    </source>
</evidence>
<dbReference type="Pfam" id="PF00096">
    <property type="entry name" value="zf-C2H2"/>
    <property type="match status" value="2"/>
</dbReference>
<evidence type="ECO:0000256" key="1">
    <source>
        <dbReference type="ARBA" id="ARBA00022723"/>
    </source>
</evidence>